<keyword evidence="4" id="KW-1185">Reference proteome</keyword>
<dbReference type="Proteomes" id="UP000663760">
    <property type="component" value="Chromosome 2"/>
</dbReference>
<evidence type="ECO:0000256" key="1">
    <source>
        <dbReference type="SAM" id="MobiDB-lite"/>
    </source>
</evidence>
<dbReference type="AlphaFoldDB" id="A0A7I8ICX7"/>
<reference evidence="2" key="1">
    <citation type="submission" date="2019-12" db="EMBL/GenBank/DDBJ databases">
        <authorList>
            <person name="Scholz U."/>
            <person name="Mascher M."/>
            <person name="Fiebig A."/>
        </authorList>
    </citation>
    <scope>NUCLEOTIDE SEQUENCE</scope>
</reference>
<dbReference type="PANTHER" id="PTHR37263">
    <property type="entry name" value="EXPRESSED PROTEIN"/>
    <property type="match status" value="1"/>
</dbReference>
<evidence type="ECO:0000313" key="2">
    <source>
        <dbReference type="EMBL" id="CAA2615528.1"/>
    </source>
</evidence>
<feature type="region of interest" description="Disordered" evidence="1">
    <location>
        <begin position="35"/>
        <end position="54"/>
    </location>
</feature>
<dbReference type="EMBL" id="LR743589">
    <property type="protein sequence ID" value="CAA2615528.1"/>
    <property type="molecule type" value="Genomic_DNA"/>
</dbReference>
<proteinExistence type="predicted"/>
<dbReference type="PANTHER" id="PTHR37263:SF2">
    <property type="entry name" value="EXPRESSED PROTEIN"/>
    <property type="match status" value="1"/>
</dbReference>
<dbReference type="EMBL" id="LR746265">
    <property type="protein sequence ID" value="CAA7390447.1"/>
    <property type="molecule type" value="Genomic_DNA"/>
</dbReference>
<evidence type="ECO:0000313" key="4">
    <source>
        <dbReference type="Proteomes" id="UP000663760"/>
    </source>
</evidence>
<organism evidence="2">
    <name type="scientific">Spirodela intermedia</name>
    <name type="common">Intermediate duckweed</name>
    <dbReference type="NCBI Taxonomy" id="51605"/>
    <lineage>
        <taxon>Eukaryota</taxon>
        <taxon>Viridiplantae</taxon>
        <taxon>Streptophyta</taxon>
        <taxon>Embryophyta</taxon>
        <taxon>Tracheophyta</taxon>
        <taxon>Spermatophyta</taxon>
        <taxon>Magnoliopsida</taxon>
        <taxon>Liliopsida</taxon>
        <taxon>Araceae</taxon>
        <taxon>Lemnoideae</taxon>
        <taxon>Spirodela</taxon>
    </lineage>
</organism>
<name>A0A7I8ICX7_SPIIN</name>
<accession>A0A7I8ICX7</accession>
<gene>
    <name evidence="2" type="ORF">SI7747_02001785</name>
    <name evidence="3" type="ORF">SI8410_02001932</name>
</gene>
<dbReference type="OrthoDB" id="1927320at2759"/>
<evidence type="ECO:0000313" key="3">
    <source>
        <dbReference type="EMBL" id="CAA7390447.1"/>
    </source>
</evidence>
<sequence length="92" mass="10256">MHLWPSTVLRDSFKLAHLRQLDWNLRRMSFEESRGTAAHGADEGGVPLLSKEDSDRQPSQLVGLCRGILFLFVYCCSCSCSCCGACADDDDR</sequence>
<protein>
    <submittedName>
        <fullName evidence="2">Uncharacterized protein</fullName>
    </submittedName>
</protein>